<feature type="chain" id="PRO_5032891768" description="cytokinin dehydrogenase" evidence="9">
    <location>
        <begin position="18"/>
        <end position="561"/>
    </location>
</feature>
<evidence type="ECO:0000256" key="1">
    <source>
        <dbReference type="ARBA" id="ARBA00001974"/>
    </source>
</evidence>
<comment type="subunit">
    <text evidence="3">Monomer.</text>
</comment>
<dbReference type="Gene3D" id="3.40.462.10">
    <property type="entry name" value="FAD-linked oxidases, C-terminal domain"/>
    <property type="match status" value="1"/>
</dbReference>
<keyword evidence="5" id="KW-0285">Flavoprotein</keyword>
<evidence type="ECO:0000256" key="7">
    <source>
        <dbReference type="ARBA" id="ARBA00023002"/>
    </source>
</evidence>
<reference evidence="11" key="1">
    <citation type="submission" date="2020-07" db="EMBL/GenBank/DDBJ databases">
        <title>Genome sequence and genetic diversity analysis of an under-domesticated orphan crop, white fonio (Digitaria exilis).</title>
        <authorList>
            <person name="Bennetzen J.L."/>
            <person name="Chen S."/>
            <person name="Ma X."/>
            <person name="Wang X."/>
            <person name="Yssel A.E.J."/>
            <person name="Chaluvadi S.R."/>
            <person name="Johnson M."/>
            <person name="Gangashetty P."/>
            <person name="Hamidou F."/>
            <person name="Sanogo M.D."/>
            <person name="Zwaenepoel A."/>
            <person name="Wallace J."/>
            <person name="Van De Peer Y."/>
            <person name="Van Deynze A."/>
        </authorList>
    </citation>
    <scope>NUCLEOTIDE SEQUENCE</scope>
    <source>
        <tissue evidence="11">Leaves</tissue>
    </source>
</reference>
<dbReference type="Gene3D" id="3.30.43.10">
    <property type="entry name" value="Uridine Diphospho-n-acetylenolpyruvylglucosamine Reductase, domain 2"/>
    <property type="match status" value="1"/>
</dbReference>
<evidence type="ECO:0000256" key="8">
    <source>
        <dbReference type="ARBA" id="ARBA00048224"/>
    </source>
</evidence>
<dbReference type="Pfam" id="PF01565">
    <property type="entry name" value="FAD_binding_4"/>
    <property type="match status" value="1"/>
</dbReference>
<dbReference type="InterPro" id="IPR016169">
    <property type="entry name" value="FAD-bd_PCMH_sub2"/>
</dbReference>
<dbReference type="InterPro" id="IPR016164">
    <property type="entry name" value="FAD-linked_Oxase-like_C"/>
</dbReference>
<keyword evidence="12" id="KW-1185">Reference proteome</keyword>
<dbReference type="AlphaFoldDB" id="A0A835AKM5"/>
<dbReference type="PANTHER" id="PTHR13878:SF42">
    <property type="entry name" value="CYTOKININ DEHYDROGENASE 1"/>
    <property type="match status" value="1"/>
</dbReference>
<evidence type="ECO:0000313" key="11">
    <source>
        <dbReference type="EMBL" id="KAF8663217.1"/>
    </source>
</evidence>
<keyword evidence="6" id="KW-0274">FAD</keyword>
<evidence type="ECO:0000256" key="6">
    <source>
        <dbReference type="ARBA" id="ARBA00022827"/>
    </source>
</evidence>
<keyword evidence="9" id="KW-0732">Signal</keyword>
<evidence type="ECO:0000256" key="2">
    <source>
        <dbReference type="ARBA" id="ARBA00005466"/>
    </source>
</evidence>
<comment type="caution">
    <text evidence="11">The sequence shown here is derived from an EMBL/GenBank/DDBJ whole genome shotgun (WGS) entry which is preliminary data.</text>
</comment>
<dbReference type="Proteomes" id="UP000636709">
    <property type="component" value="Unassembled WGS sequence"/>
</dbReference>
<feature type="domain" description="FAD-binding PCMH-type" evidence="10">
    <location>
        <begin position="60"/>
        <end position="259"/>
    </location>
</feature>
<dbReference type="InterPro" id="IPR036318">
    <property type="entry name" value="FAD-bd_PCMH-like_sf"/>
</dbReference>
<comment type="cofactor">
    <cofactor evidence="1">
        <name>FAD</name>
        <dbReference type="ChEBI" id="CHEBI:57692"/>
    </cofactor>
</comment>
<dbReference type="EMBL" id="JACEFO010002379">
    <property type="protein sequence ID" value="KAF8663217.1"/>
    <property type="molecule type" value="Genomic_DNA"/>
</dbReference>
<dbReference type="InterPro" id="IPR006093">
    <property type="entry name" value="Oxy_OxRdtase_FAD_BS"/>
</dbReference>
<evidence type="ECO:0000259" key="10">
    <source>
        <dbReference type="PROSITE" id="PS51387"/>
    </source>
</evidence>
<dbReference type="GO" id="GO:0071949">
    <property type="term" value="F:FAD binding"/>
    <property type="evidence" value="ECO:0007669"/>
    <property type="project" value="InterPro"/>
</dbReference>
<gene>
    <name evidence="11" type="ORF">HU200_055821</name>
</gene>
<dbReference type="InterPro" id="IPR006094">
    <property type="entry name" value="Oxid_FAD_bind_N"/>
</dbReference>
<proteinExistence type="inferred from homology"/>
<keyword evidence="7" id="KW-0560">Oxidoreductase</keyword>
<evidence type="ECO:0000256" key="4">
    <source>
        <dbReference type="ARBA" id="ARBA00011928"/>
    </source>
</evidence>
<dbReference type="EC" id="1.5.99.12" evidence="4"/>
<dbReference type="GO" id="GO:0019139">
    <property type="term" value="F:cytokinin dehydrogenase activity"/>
    <property type="evidence" value="ECO:0007669"/>
    <property type="project" value="UniProtKB-EC"/>
</dbReference>
<dbReference type="Pfam" id="PF09265">
    <property type="entry name" value="Cytokin-bind"/>
    <property type="match status" value="1"/>
</dbReference>
<dbReference type="GO" id="GO:0009690">
    <property type="term" value="P:cytokinin metabolic process"/>
    <property type="evidence" value="ECO:0007669"/>
    <property type="project" value="InterPro"/>
</dbReference>
<accession>A0A835AKM5</accession>
<dbReference type="InterPro" id="IPR016167">
    <property type="entry name" value="FAD-bd_PCMH_sub1"/>
</dbReference>
<feature type="signal peptide" evidence="9">
    <location>
        <begin position="1"/>
        <end position="17"/>
    </location>
</feature>
<comment type="similarity">
    <text evidence="2">Belongs to the oxygen-dependent FAD-linked oxidoreductase family.</text>
</comment>
<dbReference type="InterPro" id="IPR050432">
    <property type="entry name" value="FAD-linked_Oxidoreductases_BP"/>
</dbReference>
<dbReference type="OrthoDB" id="415825at2759"/>
<evidence type="ECO:0000256" key="9">
    <source>
        <dbReference type="SAM" id="SignalP"/>
    </source>
</evidence>
<dbReference type="PROSITE" id="PS51387">
    <property type="entry name" value="FAD_PCMH"/>
    <property type="match status" value="1"/>
</dbReference>
<dbReference type="SUPFAM" id="SSF56176">
    <property type="entry name" value="FAD-binding/transporter-associated domain-like"/>
    <property type="match status" value="1"/>
</dbReference>
<comment type="catalytic activity">
    <reaction evidence="8">
        <text>N(6)-dimethylallyladenine + A + H2O = 3-methyl-2-butenal + adenine + AH2</text>
        <dbReference type="Rhea" id="RHEA:13625"/>
        <dbReference type="ChEBI" id="CHEBI:13193"/>
        <dbReference type="ChEBI" id="CHEBI:15377"/>
        <dbReference type="ChEBI" id="CHEBI:15825"/>
        <dbReference type="ChEBI" id="CHEBI:16708"/>
        <dbReference type="ChEBI" id="CHEBI:17499"/>
        <dbReference type="ChEBI" id="CHEBI:17660"/>
        <dbReference type="EC" id="1.5.99.12"/>
    </reaction>
</comment>
<evidence type="ECO:0000313" key="12">
    <source>
        <dbReference type="Proteomes" id="UP000636709"/>
    </source>
</evidence>
<sequence length="561" mass="60936">MAAVYLLLAALIASCHAQPTSGDRRRPIWPASLAALAAEGKLRTDLNATLPASMDFGNITSALPAAVLYPSSSGDLAALLAAAYSTAGWPYTVAFRGRGHSIMGQAFAPGGIVVNMPSLSGDGDSSASGAPPRINVSADGRYVDAGGEQLWIDVLRASMARGVAPRSWTDYLYLTVGGTLSNAGVSGQTFRHGPQISNVYELDVITAAPAGRLPGDGRRRHGEMVTCSKELNADLFNAVLGGLGQFGVITRARIALEPAPARSRWVRLVYTDFATFTGDQERLIKLLPDGHASGPLSYVEGSVFVNKSLATDLNNTGFFSDADVARVVALAGERNVTAVYSIEATLNYGDGNASASVDEVLKSVLDGLRFEPGFSFQRDVAYVEFLDRVHGEEVALDKIGLWRVPHPWLNMFVPGSRIADFDRGVFKGILQGADIVGPLIVYPVNKAKYVMRWTNSFFSDIFFLRWDAGMSAATPVEDVFYVVSLLFSSVANDLERLQAQNQRIVRFCDLAGIEYKSYLARYTSRGDWVRHFGSDKWKWFVEMKNKYDPKKLLSPGQDIFN</sequence>
<protein>
    <recommendedName>
        <fullName evidence="4">cytokinin dehydrogenase</fullName>
        <ecNumber evidence="4">1.5.99.12</ecNumber>
    </recommendedName>
</protein>
<dbReference type="PANTHER" id="PTHR13878">
    <property type="entry name" value="GULONOLACTONE OXIDASE"/>
    <property type="match status" value="1"/>
</dbReference>
<evidence type="ECO:0000256" key="5">
    <source>
        <dbReference type="ARBA" id="ARBA00022630"/>
    </source>
</evidence>
<dbReference type="InterPro" id="IPR016166">
    <property type="entry name" value="FAD-bd_PCMH"/>
</dbReference>
<dbReference type="SUPFAM" id="SSF55103">
    <property type="entry name" value="FAD-linked oxidases, C-terminal domain"/>
    <property type="match status" value="1"/>
</dbReference>
<evidence type="ECO:0000256" key="3">
    <source>
        <dbReference type="ARBA" id="ARBA00011245"/>
    </source>
</evidence>
<dbReference type="PROSITE" id="PS00862">
    <property type="entry name" value="OX2_COVAL_FAD"/>
    <property type="match status" value="1"/>
</dbReference>
<dbReference type="InterPro" id="IPR015345">
    <property type="entry name" value="Cytokinin_DH_FAD/cytokin-bd"/>
</dbReference>
<dbReference type="InterPro" id="IPR016170">
    <property type="entry name" value="Cytok_DH_C_sf"/>
</dbReference>
<organism evidence="11 12">
    <name type="scientific">Digitaria exilis</name>
    <dbReference type="NCBI Taxonomy" id="1010633"/>
    <lineage>
        <taxon>Eukaryota</taxon>
        <taxon>Viridiplantae</taxon>
        <taxon>Streptophyta</taxon>
        <taxon>Embryophyta</taxon>
        <taxon>Tracheophyta</taxon>
        <taxon>Spermatophyta</taxon>
        <taxon>Magnoliopsida</taxon>
        <taxon>Liliopsida</taxon>
        <taxon>Poales</taxon>
        <taxon>Poaceae</taxon>
        <taxon>PACMAD clade</taxon>
        <taxon>Panicoideae</taxon>
        <taxon>Panicodae</taxon>
        <taxon>Paniceae</taxon>
        <taxon>Anthephorinae</taxon>
        <taxon>Digitaria</taxon>
    </lineage>
</organism>
<name>A0A835AKM5_9POAL</name>
<dbReference type="Gene3D" id="3.30.465.10">
    <property type="match status" value="1"/>
</dbReference>